<evidence type="ECO:0000256" key="1">
    <source>
        <dbReference type="SAM" id="MobiDB-lite"/>
    </source>
</evidence>
<keyword evidence="3" id="KW-1185">Reference proteome</keyword>
<feature type="compositionally biased region" description="Basic and acidic residues" evidence="1">
    <location>
        <begin position="42"/>
        <end position="72"/>
    </location>
</feature>
<dbReference type="RefSeq" id="WP_223020354.1">
    <property type="nucleotide sequence ID" value="NZ_CP078143.1"/>
</dbReference>
<protein>
    <recommendedName>
        <fullName evidence="4">YfhD family protein</fullName>
    </recommendedName>
</protein>
<feature type="region of interest" description="Disordered" evidence="1">
    <location>
        <begin position="1"/>
        <end position="79"/>
    </location>
</feature>
<dbReference type="EMBL" id="JBHSNB010000001">
    <property type="protein sequence ID" value="MFC5583790.1"/>
    <property type="molecule type" value="Genomic_DNA"/>
</dbReference>
<dbReference type="Proteomes" id="UP001596107">
    <property type="component" value="Unassembled WGS sequence"/>
</dbReference>
<evidence type="ECO:0008006" key="4">
    <source>
        <dbReference type="Google" id="ProtNLM"/>
    </source>
</evidence>
<feature type="compositionally biased region" description="Basic and acidic residues" evidence="1">
    <location>
        <begin position="1"/>
        <end position="11"/>
    </location>
</feature>
<accession>A0ABW0T5T6</accession>
<evidence type="ECO:0000313" key="3">
    <source>
        <dbReference type="Proteomes" id="UP001596107"/>
    </source>
</evidence>
<sequence>MNDRQKKDRASDIQSSDLAADRMGNNQLQGDDQAKVRNQRHAVPDVKQEADDVIESFEKLDKDERARRDLGKGARSGNS</sequence>
<name>A0ABW0T5T6_9HYPH</name>
<comment type="caution">
    <text evidence="2">The sequence shown here is derived from an EMBL/GenBank/DDBJ whole genome shotgun (WGS) entry which is preliminary data.</text>
</comment>
<organism evidence="2 3">
    <name type="scientific">Nitratireductor kimnyeongensis</name>
    <dbReference type="NCBI Taxonomy" id="430679"/>
    <lineage>
        <taxon>Bacteria</taxon>
        <taxon>Pseudomonadati</taxon>
        <taxon>Pseudomonadota</taxon>
        <taxon>Alphaproteobacteria</taxon>
        <taxon>Hyphomicrobiales</taxon>
        <taxon>Phyllobacteriaceae</taxon>
        <taxon>Nitratireductor</taxon>
    </lineage>
</organism>
<proteinExistence type="predicted"/>
<gene>
    <name evidence="2" type="ORF">ACFPOD_01590</name>
</gene>
<reference evidence="3" key="1">
    <citation type="journal article" date="2019" name="Int. J. Syst. Evol. Microbiol.">
        <title>The Global Catalogue of Microorganisms (GCM) 10K type strain sequencing project: providing services to taxonomists for standard genome sequencing and annotation.</title>
        <authorList>
            <consortium name="The Broad Institute Genomics Platform"/>
            <consortium name="The Broad Institute Genome Sequencing Center for Infectious Disease"/>
            <person name="Wu L."/>
            <person name="Ma J."/>
        </authorList>
    </citation>
    <scope>NUCLEOTIDE SEQUENCE [LARGE SCALE GENOMIC DNA]</scope>
    <source>
        <strain evidence="3">JCM 3366</strain>
    </source>
</reference>
<evidence type="ECO:0000313" key="2">
    <source>
        <dbReference type="EMBL" id="MFC5583790.1"/>
    </source>
</evidence>